<dbReference type="AlphaFoldDB" id="A0A150P1Z0"/>
<comment type="caution">
    <text evidence="2">The sequence shown here is derived from an EMBL/GenBank/DDBJ whole genome shotgun (WGS) entry which is preliminary data.</text>
</comment>
<proteinExistence type="predicted"/>
<dbReference type="InterPro" id="IPR052354">
    <property type="entry name" value="Cell_Wall_Dynamics_Protein"/>
</dbReference>
<dbReference type="Proteomes" id="UP000075420">
    <property type="component" value="Unassembled WGS sequence"/>
</dbReference>
<accession>A0A150P1Z0</accession>
<name>A0A150P1Z0_SORCE</name>
<dbReference type="InterPro" id="IPR023346">
    <property type="entry name" value="Lysozyme-like_dom_sf"/>
</dbReference>
<gene>
    <name evidence="2" type="ORF">BE08_27245</name>
</gene>
<dbReference type="PANTHER" id="PTHR34408:SF1">
    <property type="entry name" value="GLYCOSYL HYDROLASE FAMILY 19 DOMAIN-CONTAINING PROTEIN HI_1415"/>
    <property type="match status" value="1"/>
</dbReference>
<protein>
    <recommendedName>
        <fullName evidence="4">Glycoside hydrolase family 19 catalytic domain-containing protein</fullName>
    </recommendedName>
</protein>
<feature type="region of interest" description="Disordered" evidence="1">
    <location>
        <begin position="271"/>
        <end position="296"/>
    </location>
</feature>
<feature type="compositionally biased region" description="Basic and acidic residues" evidence="1">
    <location>
        <begin position="1"/>
        <end position="17"/>
    </location>
</feature>
<dbReference type="PANTHER" id="PTHR34408">
    <property type="entry name" value="FAMILY PROTEIN, PUTATIVE-RELATED"/>
    <property type="match status" value="1"/>
</dbReference>
<organism evidence="2 3">
    <name type="scientific">Sorangium cellulosum</name>
    <name type="common">Polyangium cellulosum</name>
    <dbReference type="NCBI Taxonomy" id="56"/>
    <lineage>
        <taxon>Bacteria</taxon>
        <taxon>Pseudomonadati</taxon>
        <taxon>Myxococcota</taxon>
        <taxon>Polyangia</taxon>
        <taxon>Polyangiales</taxon>
        <taxon>Polyangiaceae</taxon>
        <taxon>Sorangium</taxon>
    </lineage>
</organism>
<feature type="region of interest" description="Disordered" evidence="1">
    <location>
        <begin position="1"/>
        <end position="22"/>
    </location>
</feature>
<evidence type="ECO:0000313" key="3">
    <source>
        <dbReference type="Proteomes" id="UP000075420"/>
    </source>
</evidence>
<reference evidence="2 3" key="1">
    <citation type="submission" date="2014-02" db="EMBL/GenBank/DDBJ databases">
        <title>The small core and large imbalanced accessory genome model reveals a collaborative survival strategy of Sorangium cellulosum strains in nature.</title>
        <authorList>
            <person name="Han K."/>
            <person name="Peng R."/>
            <person name="Blom J."/>
            <person name="Li Y.-Z."/>
        </authorList>
    </citation>
    <scope>NUCLEOTIDE SEQUENCE [LARGE SCALE GENOMIC DNA]</scope>
    <source>
        <strain evidence="2 3">So0157-25</strain>
    </source>
</reference>
<dbReference type="SUPFAM" id="SSF53955">
    <property type="entry name" value="Lysozyme-like"/>
    <property type="match status" value="1"/>
</dbReference>
<sequence>MREEQIPVPRPRPDNPRNGEGASDAVRAILEGCASWCPRCHAKITAAQMQEMFPTAPEERREAARSAFNECNEHFELIRCLRKAHLFAQILGETGPELSPEGEDTRFSRQNILRLWPSRPLLQQHPDLGALVDVPYRQRDAEAIANRVYAGRNGNGDVASGDGWRFRGHGYIQITGRETFTSVQETMDAKYPGHGLAILTNGDQVIEPRGGMISAMAYWYWKGLNPRADRGDANATVDDITRRVRGGRDATIEGRRRTAYQTTMRVFRTPDCVDRNKPSSEAQPWIQSDLIPATTA</sequence>
<dbReference type="Gene3D" id="1.10.530.10">
    <property type="match status" value="1"/>
</dbReference>
<evidence type="ECO:0000313" key="2">
    <source>
        <dbReference type="EMBL" id="KYF49235.1"/>
    </source>
</evidence>
<evidence type="ECO:0008006" key="4">
    <source>
        <dbReference type="Google" id="ProtNLM"/>
    </source>
</evidence>
<evidence type="ECO:0000256" key="1">
    <source>
        <dbReference type="SAM" id="MobiDB-lite"/>
    </source>
</evidence>
<dbReference type="EMBL" id="JELY01003388">
    <property type="protein sequence ID" value="KYF49235.1"/>
    <property type="molecule type" value="Genomic_DNA"/>
</dbReference>